<feature type="binding site" evidence="14">
    <location>
        <begin position="124"/>
        <end position="130"/>
    </location>
    <ligand>
        <name>ATP</name>
        <dbReference type="ChEBI" id="CHEBI:30616"/>
    </ligand>
</feature>
<feature type="domain" description="Mur ligase N-terminal catalytic" evidence="15">
    <location>
        <begin position="20"/>
        <end position="116"/>
    </location>
</feature>
<dbReference type="PANTHER" id="PTHR43445">
    <property type="entry name" value="UDP-N-ACETYLMURAMATE--L-ALANINE LIGASE-RELATED"/>
    <property type="match status" value="1"/>
</dbReference>
<evidence type="ECO:0000313" key="18">
    <source>
        <dbReference type="EMBL" id="KHS52947.1"/>
    </source>
</evidence>
<dbReference type="GO" id="GO:0008360">
    <property type="term" value="P:regulation of cell shape"/>
    <property type="evidence" value="ECO:0007669"/>
    <property type="project" value="UniProtKB-KW"/>
</dbReference>
<dbReference type="GO" id="GO:0008763">
    <property type="term" value="F:UDP-N-acetylmuramate-L-alanine ligase activity"/>
    <property type="evidence" value="ECO:0007669"/>
    <property type="project" value="UniProtKB-UniRule"/>
</dbReference>
<dbReference type="HAMAP" id="MF_00046">
    <property type="entry name" value="MurC"/>
    <property type="match status" value="1"/>
</dbReference>
<evidence type="ECO:0000256" key="8">
    <source>
        <dbReference type="ARBA" id="ARBA00022840"/>
    </source>
</evidence>
<evidence type="ECO:0000259" key="15">
    <source>
        <dbReference type="Pfam" id="PF01225"/>
    </source>
</evidence>
<dbReference type="EMBL" id="JTJZ01000017">
    <property type="protein sequence ID" value="KHS52947.1"/>
    <property type="molecule type" value="Genomic_DNA"/>
</dbReference>
<dbReference type="OrthoDB" id="9804126at2"/>
<dbReference type="InterPro" id="IPR036565">
    <property type="entry name" value="Mur-like_cat_sf"/>
</dbReference>
<evidence type="ECO:0000256" key="4">
    <source>
        <dbReference type="ARBA" id="ARBA00022490"/>
    </source>
</evidence>
<name>A0A0B9AQ12_BRELN</name>
<keyword evidence="4 14" id="KW-0963">Cytoplasm</keyword>
<dbReference type="Pfam" id="PF02875">
    <property type="entry name" value="Mur_ligase_C"/>
    <property type="match status" value="1"/>
</dbReference>
<keyword evidence="12 14" id="KW-0961">Cell wall biogenesis/degradation</keyword>
<evidence type="ECO:0000256" key="1">
    <source>
        <dbReference type="ARBA" id="ARBA00004496"/>
    </source>
</evidence>
<dbReference type="Proteomes" id="UP000031488">
    <property type="component" value="Unassembled WGS sequence"/>
</dbReference>
<evidence type="ECO:0000256" key="9">
    <source>
        <dbReference type="ARBA" id="ARBA00022960"/>
    </source>
</evidence>
<keyword evidence="7 14" id="KW-0547">Nucleotide-binding</keyword>
<protein>
    <recommendedName>
        <fullName evidence="3 14">UDP-N-acetylmuramate--L-alanine ligase</fullName>
        <ecNumber evidence="3 14">6.3.2.8</ecNumber>
    </recommendedName>
    <alternativeName>
        <fullName evidence="14">UDP-N-acetylmuramoyl-L-alanine synthetase</fullName>
    </alternativeName>
</protein>
<keyword evidence="19" id="KW-1185">Reference proteome</keyword>
<dbReference type="InterPro" id="IPR036615">
    <property type="entry name" value="Mur_ligase_C_dom_sf"/>
</dbReference>
<dbReference type="InterPro" id="IPR004101">
    <property type="entry name" value="Mur_ligase_C"/>
</dbReference>
<dbReference type="SUPFAM" id="SSF53244">
    <property type="entry name" value="MurD-like peptide ligases, peptide-binding domain"/>
    <property type="match status" value="1"/>
</dbReference>
<evidence type="ECO:0000256" key="12">
    <source>
        <dbReference type="ARBA" id="ARBA00023316"/>
    </source>
</evidence>
<dbReference type="GO" id="GO:0051301">
    <property type="term" value="P:cell division"/>
    <property type="evidence" value="ECO:0007669"/>
    <property type="project" value="UniProtKB-KW"/>
</dbReference>
<evidence type="ECO:0000256" key="6">
    <source>
        <dbReference type="ARBA" id="ARBA00022618"/>
    </source>
</evidence>
<dbReference type="SUPFAM" id="SSF51984">
    <property type="entry name" value="MurCD N-terminal domain"/>
    <property type="match status" value="1"/>
</dbReference>
<dbReference type="GO" id="GO:0071555">
    <property type="term" value="P:cell wall organization"/>
    <property type="evidence" value="ECO:0007669"/>
    <property type="project" value="UniProtKB-KW"/>
</dbReference>
<reference evidence="18 19" key="1">
    <citation type="submission" date="2014-11" db="EMBL/GenBank/DDBJ databases">
        <title>Draft Genome Sequence of Brevibacterium linens AE038-8.</title>
        <authorList>
            <person name="Maizel D."/>
            <person name="Utturkar S.M."/>
            <person name="Brown S.D."/>
            <person name="Ferrero M."/>
            <person name="Rosen B.P."/>
        </authorList>
    </citation>
    <scope>NUCLEOTIDE SEQUENCE [LARGE SCALE GENOMIC DNA]</scope>
    <source>
        <strain evidence="18 19">AE038-8</strain>
    </source>
</reference>
<keyword evidence="10 14" id="KW-0573">Peptidoglycan synthesis</keyword>
<keyword evidence="6 14" id="KW-0132">Cell division</keyword>
<feature type="domain" description="Mur ligase C-terminal" evidence="16">
    <location>
        <begin position="327"/>
        <end position="456"/>
    </location>
</feature>
<dbReference type="InterPro" id="IPR000713">
    <property type="entry name" value="Mur_ligase_N"/>
</dbReference>
<evidence type="ECO:0000256" key="10">
    <source>
        <dbReference type="ARBA" id="ARBA00022984"/>
    </source>
</evidence>
<evidence type="ECO:0000256" key="5">
    <source>
        <dbReference type="ARBA" id="ARBA00022598"/>
    </source>
</evidence>
<keyword evidence="5 14" id="KW-0436">Ligase</keyword>
<feature type="domain" description="Mur ligase central" evidence="17">
    <location>
        <begin position="122"/>
        <end position="305"/>
    </location>
</feature>
<dbReference type="PANTHER" id="PTHR43445:SF3">
    <property type="entry name" value="UDP-N-ACETYLMURAMATE--L-ALANINE LIGASE"/>
    <property type="match status" value="1"/>
</dbReference>
<comment type="subcellular location">
    <subcellularLocation>
        <location evidence="1 14">Cytoplasm</location>
    </subcellularLocation>
</comment>
<dbReference type="Pfam" id="PF08245">
    <property type="entry name" value="Mur_ligase_M"/>
    <property type="match status" value="1"/>
</dbReference>
<sequence length="471" mass="49156">MTSANTSPANIVPVGELGAVHFIGIGGSGMSGIARIMVMNGVEVSGSDAKESNVVDVLRTLGATVMIGHSADNLGEADTLVISSAIRKDNPELVEAQRRGLRILHRSGALASLMVDRRAVAVAGTHGKTTTTSMTTVALQACGVDPSFVIGGVLSTTGTNAHLGTGDVFVAEADESDGSFLLYEPAIGILTNVEADHLDHYGTPEKVREAFIEFCDGIQTRGGTIIACADDPGSHDVALHSRSQGADVVLYGTSEDADVVLRDLDSGIGSTFVLDLPGRDEELQVELRQPGMHNALNATAAIAVAHSLGADVERAATGLAGYGGTRRRFDERGIAGGVRVIDDYAHHPTEVRAVLSAARGVVTDGGRVWAIFQPHLYSRTMEFREEFGQALGLADEVVVLDVFPAREDPVPGVTGALIADRVPHENVTFLESFAEAVPFVSARVQPGDLVLTVGAGDVTILGPELLSALEG</sequence>
<dbReference type="PATRIC" id="fig|1703.6.peg.1238"/>
<evidence type="ECO:0000313" key="19">
    <source>
        <dbReference type="Proteomes" id="UP000031488"/>
    </source>
</evidence>
<keyword evidence="9 14" id="KW-0133">Cell shape</keyword>
<dbReference type="NCBIfam" id="TIGR01082">
    <property type="entry name" value="murC"/>
    <property type="match status" value="1"/>
</dbReference>
<comment type="pathway">
    <text evidence="2 14">Cell wall biogenesis; peptidoglycan biosynthesis.</text>
</comment>
<dbReference type="GO" id="GO:0005737">
    <property type="term" value="C:cytoplasm"/>
    <property type="evidence" value="ECO:0007669"/>
    <property type="project" value="UniProtKB-SubCell"/>
</dbReference>
<dbReference type="GO" id="GO:0005524">
    <property type="term" value="F:ATP binding"/>
    <property type="evidence" value="ECO:0007669"/>
    <property type="project" value="UniProtKB-UniRule"/>
</dbReference>
<dbReference type="GO" id="GO:0009252">
    <property type="term" value="P:peptidoglycan biosynthetic process"/>
    <property type="evidence" value="ECO:0007669"/>
    <property type="project" value="UniProtKB-UniRule"/>
</dbReference>
<gene>
    <name evidence="14" type="primary">murC</name>
    <name evidence="18" type="ORF">AE0388_1350</name>
</gene>
<evidence type="ECO:0000256" key="2">
    <source>
        <dbReference type="ARBA" id="ARBA00004752"/>
    </source>
</evidence>
<dbReference type="RefSeq" id="WP_039208370.1">
    <property type="nucleotide sequence ID" value="NZ_JTJZ01000017.1"/>
</dbReference>
<dbReference type="Gene3D" id="3.40.1190.10">
    <property type="entry name" value="Mur-like, catalytic domain"/>
    <property type="match status" value="1"/>
</dbReference>
<accession>A0A0B9AQ12</accession>
<evidence type="ECO:0000259" key="16">
    <source>
        <dbReference type="Pfam" id="PF02875"/>
    </source>
</evidence>
<comment type="similarity">
    <text evidence="14">Belongs to the MurCDEF family.</text>
</comment>
<comment type="caution">
    <text evidence="18">The sequence shown here is derived from an EMBL/GenBank/DDBJ whole genome shotgun (WGS) entry which is preliminary data.</text>
</comment>
<evidence type="ECO:0000259" key="17">
    <source>
        <dbReference type="Pfam" id="PF08245"/>
    </source>
</evidence>
<comment type="function">
    <text evidence="14">Cell wall formation.</text>
</comment>
<evidence type="ECO:0000256" key="3">
    <source>
        <dbReference type="ARBA" id="ARBA00012211"/>
    </source>
</evidence>
<comment type="catalytic activity">
    <reaction evidence="13 14">
        <text>UDP-N-acetyl-alpha-D-muramate + L-alanine + ATP = UDP-N-acetyl-alpha-D-muramoyl-L-alanine + ADP + phosphate + H(+)</text>
        <dbReference type="Rhea" id="RHEA:23372"/>
        <dbReference type="ChEBI" id="CHEBI:15378"/>
        <dbReference type="ChEBI" id="CHEBI:30616"/>
        <dbReference type="ChEBI" id="CHEBI:43474"/>
        <dbReference type="ChEBI" id="CHEBI:57972"/>
        <dbReference type="ChEBI" id="CHEBI:70757"/>
        <dbReference type="ChEBI" id="CHEBI:83898"/>
        <dbReference type="ChEBI" id="CHEBI:456216"/>
        <dbReference type="EC" id="6.3.2.8"/>
    </reaction>
</comment>
<dbReference type="InterPro" id="IPR050061">
    <property type="entry name" value="MurCDEF_pg_biosynth"/>
</dbReference>
<dbReference type="InterPro" id="IPR013221">
    <property type="entry name" value="Mur_ligase_cen"/>
</dbReference>
<keyword evidence="8 14" id="KW-0067">ATP-binding</keyword>
<dbReference type="InterPro" id="IPR005758">
    <property type="entry name" value="UDP-N-AcMur_Ala_ligase_MurC"/>
</dbReference>
<keyword evidence="11 14" id="KW-0131">Cell cycle</keyword>
<dbReference type="UniPathway" id="UPA00219"/>
<evidence type="ECO:0000256" key="7">
    <source>
        <dbReference type="ARBA" id="ARBA00022741"/>
    </source>
</evidence>
<dbReference type="EC" id="6.3.2.8" evidence="3 14"/>
<dbReference type="Pfam" id="PF01225">
    <property type="entry name" value="Mur_ligase"/>
    <property type="match status" value="1"/>
</dbReference>
<dbReference type="STRING" id="1703.BLSMQ_2341"/>
<evidence type="ECO:0000256" key="13">
    <source>
        <dbReference type="ARBA" id="ARBA00047833"/>
    </source>
</evidence>
<dbReference type="AlphaFoldDB" id="A0A0B9AQ12"/>
<evidence type="ECO:0000256" key="11">
    <source>
        <dbReference type="ARBA" id="ARBA00023306"/>
    </source>
</evidence>
<proteinExistence type="inferred from homology"/>
<dbReference type="Gene3D" id="3.90.190.20">
    <property type="entry name" value="Mur ligase, C-terminal domain"/>
    <property type="match status" value="1"/>
</dbReference>
<dbReference type="SUPFAM" id="SSF53623">
    <property type="entry name" value="MurD-like peptide ligases, catalytic domain"/>
    <property type="match status" value="1"/>
</dbReference>
<dbReference type="Gene3D" id="3.40.50.720">
    <property type="entry name" value="NAD(P)-binding Rossmann-like Domain"/>
    <property type="match status" value="1"/>
</dbReference>
<organism evidence="18 19">
    <name type="scientific">Brevibacterium linens</name>
    <dbReference type="NCBI Taxonomy" id="1703"/>
    <lineage>
        <taxon>Bacteria</taxon>
        <taxon>Bacillati</taxon>
        <taxon>Actinomycetota</taxon>
        <taxon>Actinomycetes</taxon>
        <taxon>Micrococcales</taxon>
        <taxon>Brevibacteriaceae</taxon>
        <taxon>Brevibacterium</taxon>
    </lineage>
</organism>
<evidence type="ECO:0000256" key="14">
    <source>
        <dbReference type="HAMAP-Rule" id="MF_00046"/>
    </source>
</evidence>